<dbReference type="STRING" id="1965070.A0A443RB08"/>
<proteinExistence type="predicted"/>
<sequence>MMNTLVKMQAFSRPFDASDYKERSKTGGFGLKHRSFSVNDREEIRRRLAMDADNDDLLTNFRSINFRKSNMSSRIQNGTSLQLCFINEISHDFDYQELNQNQGLDNNKQARETSPNNNEVKGLLDSTSLLLSDTSSQMSDDSDLIVKRPSSLFMKTRNKRFENFISLSLIPKPTEKEHFSTYHSKLYAEARIALSQAKGMAKMQIQIEKQRRKPSPLMNLIQLPFSNRSDNSNQCFNFLFNLGVPQLQLLVNDLHSQIESLNEELVKLLLERDELHMEQDSILVDIEDLTIFL</sequence>
<dbReference type="Pfam" id="PF10148">
    <property type="entry name" value="SCHIP-1_C"/>
    <property type="match status" value="1"/>
</dbReference>
<dbReference type="GO" id="GO:0035332">
    <property type="term" value="P:positive regulation of hippo signaling"/>
    <property type="evidence" value="ECO:0007669"/>
    <property type="project" value="TreeGrafter"/>
</dbReference>
<dbReference type="EMBL" id="NCKU01001324">
    <property type="protein sequence ID" value="RWS12430.1"/>
    <property type="molecule type" value="Genomic_DNA"/>
</dbReference>
<dbReference type="PANTHER" id="PTHR13103:SF2">
    <property type="entry name" value="IQCJ-SCHIP1 READTHROUGH TRANSCRIPT PROTEIN-RELATED"/>
    <property type="match status" value="1"/>
</dbReference>
<keyword evidence="1 2" id="KW-0175">Coiled coil</keyword>
<evidence type="ECO:0000256" key="1">
    <source>
        <dbReference type="ARBA" id="ARBA00023054"/>
    </source>
</evidence>
<accession>A0A443RB08</accession>
<dbReference type="InterPro" id="IPR039045">
    <property type="entry name" value="SCHIP_1"/>
</dbReference>
<feature type="coiled-coil region" evidence="2">
    <location>
        <begin position="244"/>
        <end position="278"/>
    </location>
</feature>
<gene>
    <name evidence="4" type="ORF">B4U79_06481</name>
</gene>
<dbReference type="GO" id="GO:0005886">
    <property type="term" value="C:plasma membrane"/>
    <property type="evidence" value="ECO:0007669"/>
    <property type="project" value="TreeGrafter"/>
</dbReference>
<evidence type="ECO:0000256" key="2">
    <source>
        <dbReference type="SAM" id="Coils"/>
    </source>
</evidence>
<keyword evidence="5" id="KW-1185">Reference proteome</keyword>
<evidence type="ECO:0000259" key="3">
    <source>
        <dbReference type="Pfam" id="PF10148"/>
    </source>
</evidence>
<comment type="caution">
    <text evidence="4">The sequence shown here is derived from an EMBL/GenBank/DDBJ whole genome shotgun (WGS) entry which is preliminary data.</text>
</comment>
<reference evidence="4 5" key="1">
    <citation type="journal article" date="2018" name="Gigascience">
        <title>Genomes of trombidid mites reveal novel predicted allergens and laterally-transferred genes associated with secondary metabolism.</title>
        <authorList>
            <person name="Dong X."/>
            <person name="Chaisiri K."/>
            <person name="Xia D."/>
            <person name="Armstrong S.D."/>
            <person name="Fang Y."/>
            <person name="Donnelly M.J."/>
            <person name="Kadowaki T."/>
            <person name="McGarry J.W."/>
            <person name="Darby A.C."/>
            <person name="Makepeace B.L."/>
        </authorList>
    </citation>
    <scope>NUCLEOTIDE SEQUENCE [LARGE SCALE GENOMIC DNA]</scope>
    <source>
        <strain evidence="4">UoL-WK</strain>
    </source>
</reference>
<dbReference type="OrthoDB" id="6260144at2759"/>
<feature type="domain" description="Schwannomin interacting protein 1 C-terminal" evidence="3">
    <location>
        <begin position="39"/>
        <end position="293"/>
    </location>
</feature>
<organism evidence="4 5">
    <name type="scientific">Dinothrombium tinctorium</name>
    <dbReference type="NCBI Taxonomy" id="1965070"/>
    <lineage>
        <taxon>Eukaryota</taxon>
        <taxon>Metazoa</taxon>
        <taxon>Ecdysozoa</taxon>
        <taxon>Arthropoda</taxon>
        <taxon>Chelicerata</taxon>
        <taxon>Arachnida</taxon>
        <taxon>Acari</taxon>
        <taxon>Acariformes</taxon>
        <taxon>Trombidiformes</taxon>
        <taxon>Prostigmata</taxon>
        <taxon>Anystina</taxon>
        <taxon>Parasitengona</taxon>
        <taxon>Trombidioidea</taxon>
        <taxon>Trombidiidae</taxon>
        <taxon>Dinothrombium</taxon>
    </lineage>
</organism>
<dbReference type="InterPro" id="IPR015649">
    <property type="entry name" value="SCHIP_1_C"/>
</dbReference>
<dbReference type="Proteomes" id="UP000285301">
    <property type="component" value="Unassembled WGS sequence"/>
</dbReference>
<dbReference type="PANTHER" id="PTHR13103">
    <property type="entry name" value="SCHWANNOMIN INTERACTING PROTEIN 1"/>
    <property type="match status" value="1"/>
</dbReference>
<protein>
    <submittedName>
        <fullName evidence="4">Schwannomin-interacting protein 1-like protein</fullName>
    </submittedName>
</protein>
<evidence type="ECO:0000313" key="4">
    <source>
        <dbReference type="EMBL" id="RWS12430.1"/>
    </source>
</evidence>
<evidence type="ECO:0000313" key="5">
    <source>
        <dbReference type="Proteomes" id="UP000285301"/>
    </source>
</evidence>
<name>A0A443RB08_9ACAR</name>
<dbReference type="GO" id="GO:0030054">
    <property type="term" value="C:cell junction"/>
    <property type="evidence" value="ECO:0007669"/>
    <property type="project" value="TreeGrafter"/>
</dbReference>
<dbReference type="AlphaFoldDB" id="A0A443RB08"/>